<dbReference type="InterPro" id="IPR000640">
    <property type="entry name" value="EFG_V-like"/>
</dbReference>
<evidence type="ECO:0000313" key="11">
    <source>
        <dbReference type="Proteomes" id="UP001501407"/>
    </source>
</evidence>
<dbReference type="Proteomes" id="UP001501407">
    <property type="component" value="Unassembled WGS sequence"/>
</dbReference>
<dbReference type="InterPro" id="IPR038363">
    <property type="entry name" value="LepA_C_sf"/>
</dbReference>
<dbReference type="Gene3D" id="3.40.50.300">
    <property type="entry name" value="P-loop containing nucleotide triphosphate hydrolases"/>
    <property type="match status" value="1"/>
</dbReference>
<evidence type="ECO:0000256" key="8">
    <source>
        <dbReference type="SAM" id="MobiDB-lite"/>
    </source>
</evidence>
<comment type="caution">
    <text evidence="10">The sequence shown here is derived from an EMBL/GenBank/DDBJ whole genome shotgun (WGS) entry which is preliminary data.</text>
</comment>
<dbReference type="InterPro" id="IPR035654">
    <property type="entry name" value="LepA_IV"/>
</dbReference>
<comment type="subcellular location">
    <subcellularLocation>
        <location evidence="7">Cell membrane</location>
        <topology evidence="7">Peripheral membrane protein</topology>
        <orientation evidence="7">Cytoplasmic side</orientation>
    </subcellularLocation>
</comment>
<dbReference type="GO" id="GO:0003746">
    <property type="term" value="F:translation elongation factor activity"/>
    <property type="evidence" value="ECO:0007669"/>
    <property type="project" value="UniProtKB-KW"/>
</dbReference>
<evidence type="ECO:0000259" key="9">
    <source>
        <dbReference type="PROSITE" id="PS51722"/>
    </source>
</evidence>
<dbReference type="SUPFAM" id="SSF52540">
    <property type="entry name" value="P-loop containing nucleoside triphosphate hydrolases"/>
    <property type="match status" value="1"/>
</dbReference>
<evidence type="ECO:0000313" key="10">
    <source>
        <dbReference type="EMBL" id="GAA5099245.1"/>
    </source>
</evidence>
<dbReference type="InterPro" id="IPR013842">
    <property type="entry name" value="LepA_CTD"/>
</dbReference>
<dbReference type="SUPFAM" id="SSF50447">
    <property type="entry name" value="Translation proteins"/>
    <property type="match status" value="1"/>
</dbReference>
<dbReference type="Gene3D" id="3.30.70.240">
    <property type="match status" value="1"/>
</dbReference>
<dbReference type="SUPFAM" id="SSF54980">
    <property type="entry name" value="EF-G C-terminal domain-like"/>
    <property type="match status" value="2"/>
</dbReference>
<dbReference type="Pfam" id="PF00009">
    <property type="entry name" value="GTP_EFTU"/>
    <property type="match status" value="1"/>
</dbReference>
<feature type="domain" description="Tr-type G" evidence="9">
    <location>
        <begin position="49"/>
        <end position="230"/>
    </location>
</feature>
<dbReference type="CDD" id="cd16260">
    <property type="entry name" value="EF4_III"/>
    <property type="match status" value="1"/>
</dbReference>
<sequence length="649" mass="71182">MHHHDDRLAGGATGRAGGSQSLGTAHPYNRLDMSPRALKPLEPSATPPELIRNFCIIAHIDHGKSTLADRMLQITGVVSDRDMRAQYLDRMDIERERGITIKSQAVRMPWTTGDQTFALNMIDTPGHVDFTYEVSRSLAACEGAILLVDAAQGIEAQTLANLYLALENDLQIIPVLNKIDLPAADPEKYAKELAGLIGGRPEDVLRVSGKTGMGVEDLLDHVVAQIPAPQGDPDAPSRAMIFDSVYDSYRGVITYVRMVDGALNPRERIQMMSTRAIHELLEIGVSSPEPTPTRGLGVGEVGYLITGVKDVRQSKVGDTVTNAAKPSKDALPGYTDPKPMVFSGLYPIDGSDYPLLREALDKLKLSDASLNYEPETSVALGFGFRCGFLGLLHLEIVTERLEREFGLDLISTAPSVTYEVVTDDGKTFTVTNPSEFPSGTKIASVTEPMVKAAILAPKDYVGTIMELCQSRRGTLLGMEYLGEDRVEIRYSMPLGEIVFDFFDHLKSKTAGYASLDYEPSGDQEADLVKVDILLQGEPVDAFSAIVHRDKAYAYGVLMTERLKKLIPRQQFEVPIQAAIGARIIARESIRAMRKDVLAKCYGGDISRKRKLLEKQKEGKKRMKMVGRVEVPQEAFIAALSGDTEKKDGK</sequence>
<dbReference type="NCBIfam" id="TIGR01393">
    <property type="entry name" value="lepA"/>
    <property type="match status" value="1"/>
</dbReference>
<feature type="binding site" evidence="7">
    <location>
        <begin position="177"/>
        <end position="180"/>
    </location>
    <ligand>
        <name>GTP</name>
        <dbReference type="ChEBI" id="CHEBI:37565"/>
    </ligand>
</feature>
<evidence type="ECO:0000256" key="4">
    <source>
        <dbReference type="ARBA" id="ARBA00022917"/>
    </source>
</evidence>
<evidence type="ECO:0000256" key="6">
    <source>
        <dbReference type="ARBA" id="ARBA00023136"/>
    </source>
</evidence>
<dbReference type="InterPro" id="IPR031157">
    <property type="entry name" value="G_TR_CS"/>
</dbReference>
<dbReference type="Gene3D" id="3.30.70.2570">
    <property type="entry name" value="Elongation factor 4, C-terminal domain"/>
    <property type="match status" value="1"/>
</dbReference>
<keyword evidence="11" id="KW-1185">Reference proteome</keyword>
<dbReference type="Gene3D" id="3.30.70.870">
    <property type="entry name" value="Elongation Factor G (Translational Gtpase), domain 3"/>
    <property type="match status" value="1"/>
</dbReference>
<dbReference type="HAMAP" id="MF_00071">
    <property type="entry name" value="LepA"/>
    <property type="match status" value="1"/>
</dbReference>
<dbReference type="SMART" id="SM00838">
    <property type="entry name" value="EFG_C"/>
    <property type="match status" value="1"/>
</dbReference>
<dbReference type="InterPro" id="IPR027417">
    <property type="entry name" value="P-loop_NTPase"/>
</dbReference>
<keyword evidence="5 7" id="KW-0342">GTP-binding</keyword>
<comment type="catalytic activity">
    <reaction evidence="7">
        <text>GTP + H2O = GDP + phosphate + H(+)</text>
        <dbReference type="Rhea" id="RHEA:19669"/>
        <dbReference type="ChEBI" id="CHEBI:15377"/>
        <dbReference type="ChEBI" id="CHEBI:15378"/>
        <dbReference type="ChEBI" id="CHEBI:37565"/>
        <dbReference type="ChEBI" id="CHEBI:43474"/>
        <dbReference type="ChEBI" id="CHEBI:58189"/>
        <dbReference type="EC" id="3.6.5.n1"/>
    </reaction>
</comment>
<dbReference type="PANTHER" id="PTHR43512">
    <property type="entry name" value="TRANSLATION FACTOR GUF1-RELATED"/>
    <property type="match status" value="1"/>
</dbReference>
<dbReference type="InterPro" id="IPR005225">
    <property type="entry name" value="Small_GTP-bd"/>
</dbReference>
<keyword evidence="3 7" id="KW-0378">Hydrolase</keyword>
<gene>
    <name evidence="7 10" type="primary">lepA</name>
    <name evidence="10" type="ORF">GCM10025760_35200</name>
</gene>
<dbReference type="PRINTS" id="PR00315">
    <property type="entry name" value="ELONGATNFCT"/>
</dbReference>
<dbReference type="CDD" id="cd01890">
    <property type="entry name" value="LepA"/>
    <property type="match status" value="1"/>
</dbReference>
<dbReference type="Pfam" id="PF00679">
    <property type="entry name" value="EFG_C"/>
    <property type="match status" value="1"/>
</dbReference>
<feature type="binding site" evidence="7">
    <location>
        <begin position="61"/>
        <end position="66"/>
    </location>
    <ligand>
        <name>GTP</name>
        <dbReference type="ChEBI" id="CHEBI:37565"/>
    </ligand>
</feature>
<evidence type="ECO:0000256" key="2">
    <source>
        <dbReference type="ARBA" id="ARBA00022741"/>
    </source>
</evidence>
<keyword evidence="2 7" id="KW-0547">Nucleotide-binding</keyword>
<dbReference type="CDD" id="cd03709">
    <property type="entry name" value="lepA_C"/>
    <property type="match status" value="1"/>
</dbReference>
<dbReference type="NCBIfam" id="TIGR00231">
    <property type="entry name" value="small_GTP"/>
    <property type="match status" value="1"/>
</dbReference>
<comment type="function">
    <text evidence="7">Required for accurate and efficient protein synthesis under certain stress conditions. May act as a fidelity factor of the translation reaction, by catalyzing a one-codon backward translocation of tRNAs on improperly translocated ribosomes. Back-translocation proceeds from a post-translocation (POST) complex to a pre-translocation (PRE) complex, thus giving elongation factor G a second chance to translocate the tRNAs correctly. Binds to ribosomes in a GTP-dependent manner.</text>
</comment>
<accession>A0ABP9MRU9</accession>
<keyword evidence="7" id="KW-1003">Cell membrane</keyword>
<keyword evidence="10" id="KW-0251">Elongation factor</keyword>
<dbReference type="EMBL" id="BAABKZ010000005">
    <property type="protein sequence ID" value="GAA5099245.1"/>
    <property type="molecule type" value="Genomic_DNA"/>
</dbReference>
<proteinExistence type="inferred from homology"/>
<dbReference type="InterPro" id="IPR035647">
    <property type="entry name" value="EFG_III/V"/>
</dbReference>
<dbReference type="InterPro" id="IPR009000">
    <property type="entry name" value="Transl_B-barrel_sf"/>
</dbReference>
<dbReference type="InterPro" id="IPR006297">
    <property type="entry name" value="EF-4"/>
</dbReference>
<feature type="region of interest" description="Disordered" evidence="8">
    <location>
        <begin position="1"/>
        <end position="44"/>
    </location>
</feature>
<dbReference type="CDD" id="cd03699">
    <property type="entry name" value="EF4_II"/>
    <property type="match status" value="1"/>
</dbReference>
<organism evidence="10 11">
    <name type="scientific">Microbacterium yannicii</name>
    <dbReference type="NCBI Taxonomy" id="671622"/>
    <lineage>
        <taxon>Bacteria</taxon>
        <taxon>Bacillati</taxon>
        <taxon>Actinomycetota</taxon>
        <taxon>Actinomycetes</taxon>
        <taxon>Micrococcales</taxon>
        <taxon>Microbacteriaceae</taxon>
        <taxon>Microbacterium</taxon>
    </lineage>
</organism>
<keyword evidence="4 7" id="KW-0648">Protein biosynthesis</keyword>
<dbReference type="PANTHER" id="PTHR43512:SF4">
    <property type="entry name" value="TRANSLATION FACTOR GUF1 HOMOLOG, CHLOROPLASTIC"/>
    <property type="match status" value="1"/>
</dbReference>
<evidence type="ECO:0000256" key="1">
    <source>
        <dbReference type="ARBA" id="ARBA00005454"/>
    </source>
</evidence>
<dbReference type="Pfam" id="PF06421">
    <property type="entry name" value="LepA_C"/>
    <property type="match status" value="1"/>
</dbReference>
<name>A0ABP9MRU9_9MICO</name>
<comment type="similarity">
    <text evidence="1 7">Belongs to the TRAFAC class translation factor GTPase superfamily. Classic translation factor GTPase family. LepA subfamily.</text>
</comment>
<evidence type="ECO:0000256" key="3">
    <source>
        <dbReference type="ARBA" id="ARBA00022801"/>
    </source>
</evidence>
<dbReference type="InterPro" id="IPR000795">
    <property type="entry name" value="T_Tr_GTP-bd_dom"/>
</dbReference>
<dbReference type="EC" id="3.6.5.n1" evidence="7"/>
<evidence type="ECO:0000256" key="5">
    <source>
        <dbReference type="ARBA" id="ARBA00023134"/>
    </source>
</evidence>
<keyword evidence="6 7" id="KW-0472">Membrane</keyword>
<dbReference type="PROSITE" id="PS00301">
    <property type="entry name" value="G_TR_1"/>
    <property type="match status" value="1"/>
</dbReference>
<dbReference type="Gene3D" id="2.40.30.10">
    <property type="entry name" value="Translation factors"/>
    <property type="match status" value="1"/>
</dbReference>
<evidence type="ECO:0000256" key="7">
    <source>
        <dbReference type="HAMAP-Rule" id="MF_00071"/>
    </source>
</evidence>
<reference evidence="11" key="1">
    <citation type="journal article" date="2019" name="Int. J. Syst. Evol. Microbiol.">
        <title>The Global Catalogue of Microorganisms (GCM) 10K type strain sequencing project: providing services to taxonomists for standard genome sequencing and annotation.</title>
        <authorList>
            <consortium name="The Broad Institute Genomics Platform"/>
            <consortium name="The Broad Institute Genome Sequencing Center for Infectious Disease"/>
            <person name="Wu L."/>
            <person name="Ma J."/>
        </authorList>
    </citation>
    <scope>NUCLEOTIDE SEQUENCE [LARGE SCALE GENOMIC DNA]</scope>
    <source>
        <strain evidence="11">JCM 18959</strain>
    </source>
</reference>
<dbReference type="PROSITE" id="PS51722">
    <property type="entry name" value="G_TR_2"/>
    <property type="match status" value="1"/>
</dbReference>
<protein>
    <recommendedName>
        <fullName evidence="7">Elongation factor 4</fullName>
        <shortName evidence="7">EF-4</shortName>
        <ecNumber evidence="7">3.6.5.n1</ecNumber>
    </recommendedName>
    <alternativeName>
        <fullName evidence="7">Ribosomal back-translocase LepA</fullName>
    </alternativeName>
</protein>